<keyword evidence="1" id="KW-0732">Signal</keyword>
<accession>A0ABR0P104</accession>
<dbReference type="Proteomes" id="UP001358586">
    <property type="component" value="Chromosome 8"/>
</dbReference>
<gene>
    <name evidence="2" type="ORF">PVK06_027712</name>
</gene>
<proteinExistence type="predicted"/>
<dbReference type="EMBL" id="JARKNE010000008">
    <property type="protein sequence ID" value="KAK5812285.1"/>
    <property type="molecule type" value="Genomic_DNA"/>
</dbReference>
<evidence type="ECO:0000256" key="1">
    <source>
        <dbReference type="SAM" id="SignalP"/>
    </source>
</evidence>
<keyword evidence="3" id="KW-1185">Reference proteome</keyword>
<organism evidence="2 3">
    <name type="scientific">Gossypium arboreum</name>
    <name type="common">Tree cotton</name>
    <name type="synonym">Gossypium nanking</name>
    <dbReference type="NCBI Taxonomy" id="29729"/>
    <lineage>
        <taxon>Eukaryota</taxon>
        <taxon>Viridiplantae</taxon>
        <taxon>Streptophyta</taxon>
        <taxon>Embryophyta</taxon>
        <taxon>Tracheophyta</taxon>
        <taxon>Spermatophyta</taxon>
        <taxon>Magnoliopsida</taxon>
        <taxon>eudicotyledons</taxon>
        <taxon>Gunneridae</taxon>
        <taxon>Pentapetalae</taxon>
        <taxon>rosids</taxon>
        <taxon>malvids</taxon>
        <taxon>Malvales</taxon>
        <taxon>Malvaceae</taxon>
        <taxon>Malvoideae</taxon>
        <taxon>Gossypium</taxon>
    </lineage>
</organism>
<feature type="signal peptide" evidence="1">
    <location>
        <begin position="1"/>
        <end position="21"/>
    </location>
</feature>
<comment type="caution">
    <text evidence="2">The sequence shown here is derived from an EMBL/GenBank/DDBJ whole genome shotgun (WGS) entry which is preliminary data.</text>
</comment>
<feature type="chain" id="PRO_5045357620" evidence="1">
    <location>
        <begin position="22"/>
        <end position="130"/>
    </location>
</feature>
<evidence type="ECO:0000313" key="3">
    <source>
        <dbReference type="Proteomes" id="UP001358586"/>
    </source>
</evidence>
<dbReference type="PANTHER" id="PTHR33240">
    <property type="entry name" value="OS08G0508500 PROTEIN"/>
    <property type="match status" value="1"/>
</dbReference>
<dbReference type="PANTHER" id="PTHR33240:SF15">
    <property type="entry name" value="GAG-PRO-LIKE PROTEIN"/>
    <property type="match status" value="1"/>
</dbReference>
<protein>
    <submittedName>
        <fullName evidence="2">Uncharacterized protein</fullName>
    </submittedName>
</protein>
<name>A0ABR0P104_GOSAR</name>
<reference evidence="2 3" key="1">
    <citation type="submission" date="2023-03" db="EMBL/GenBank/DDBJ databases">
        <title>WGS of Gossypium arboreum.</title>
        <authorList>
            <person name="Yu D."/>
        </authorList>
    </citation>
    <scope>NUCLEOTIDE SEQUENCE [LARGE SCALE GENOMIC DNA]</scope>
    <source>
        <tissue evidence="2">Leaf</tissue>
    </source>
</reference>
<evidence type="ECO:0000313" key="2">
    <source>
        <dbReference type="EMBL" id="KAK5812285.1"/>
    </source>
</evidence>
<sequence>MVSSQSLWIKVLLSRVKVLVAILRVSRRLEVLSKASPLYGFGNHPVKVKGSITLPVTLGDGEHTTTEYVQFFVMNHPMAYNAIFERLIMRMENMVVATFCINVKFPTRIGVGFMRSNQRTARQCYMLSVR</sequence>